<dbReference type="Proteomes" id="UP000029981">
    <property type="component" value="Chromosome 4"/>
</dbReference>
<dbReference type="AlphaFoldDB" id="A0A0A0KZK8"/>
<sequence length="79" mass="8987">MPLLSPAVLVGWFAIVPHLPRSSKFTIIWVLSELELHCKRVAQFSIQLTRKMGLEVLRQVVDVKNWKLNAKCLSCIAQS</sequence>
<dbReference type="Gramene" id="KGN53812">
    <property type="protein sequence ID" value="KGN53812"/>
    <property type="gene ID" value="Csa_4G135210"/>
</dbReference>
<dbReference type="EMBL" id="CM002925">
    <property type="protein sequence ID" value="KGN53812.1"/>
    <property type="molecule type" value="Genomic_DNA"/>
</dbReference>
<name>A0A0A0KZK8_CUCSA</name>
<gene>
    <name evidence="1" type="ORF">Csa_4G135210</name>
</gene>
<protein>
    <submittedName>
        <fullName evidence="1">Uncharacterized protein</fullName>
    </submittedName>
</protein>
<proteinExistence type="predicted"/>
<accession>A0A0A0KZK8</accession>
<reference evidence="1 2" key="1">
    <citation type="journal article" date="2009" name="Nat. Genet.">
        <title>The genome of the cucumber, Cucumis sativus L.</title>
        <authorList>
            <person name="Huang S."/>
            <person name="Li R."/>
            <person name="Zhang Z."/>
            <person name="Li L."/>
            <person name="Gu X."/>
            <person name="Fan W."/>
            <person name="Lucas W.J."/>
            <person name="Wang X."/>
            <person name="Xie B."/>
            <person name="Ni P."/>
            <person name="Ren Y."/>
            <person name="Zhu H."/>
            <person name="Li J."/>
            <person name="Lin K."/>
            <person name="Jin W."/>
            <person name="Fei Z."/>
            <person name="Li G."/>
            <person name="Staub J."/>
            <person name="Kilian A."/>
            <person name="van der Vossen E.A."/>
            <person name="Wu Y."/>
            <person name="Guo J."/>
            <person name="He J."/>
            <person name="Jia Z."/>
            <person name="Ren Y."/>
            <person name="Tian G."/>
            <person name="Lu Y."/>
            <person name="Ruan J."/>
            <person name="Qian W."/>
            <person name="Wang M."/>
            <person name="Huang Q."/>
            <person name="Li B."/>
            <person name="Xuan Z."/>
            <person name="Cao J."/>
            <person name="Asan"/>
            <person name="Wu Z."/>
            <person name="Zhang J."/>
            <person name="Cai Q."/>
            <person name="Bai Y."/>
            <person name="Zhao B."/>
            <person name="Han Y."/>
            <person name="Li Y."/>
            <person name="Li X."/>
            <person name="Wang S."/>
            <person name="Shi Q."/>
            <person name="Liu S."/>
            <person name="Cho W.K."/>
            <person name="Kim J.Y."/>
            <person name="Xu Y."/>
            <person name="Heller-Uszynska K."/>
            <person name="Miao H."/>
            <person name="Cheng Z."/>
            <person name="Zhang S."/>
            <person name="Wu J."/>
            <person name="Yang Y."/>
            <person name="Kang H."/>
            <person name="Li M."/>
            <person name="Liang H."/>
            <person name="Ren X."/>
            <person name="Shi Z."/>
            <person name="Wen M."/>
            <person name="Jian M."/>
            <person name="Yang H."/>
            <person name="Zhang G."/>
            <person name="Yang Z."/>
            <person name="Chen R."/>
            <person name="Liu S."/>
            <person name="Li J."/>
            <person name="Ma L."/>
            <person name="Liu H."/>
            <person name="Zhou Y."/>
            <person name="Zhao J."/>
            <person name="Fang X."/>
            <person name="Li G."/>
            <person name="Fang L."/>
            <person name="Li Y."/>
            <person name="Liu D."/>
            <person name="Zheng H."/>
            <person name="Zhang Y."/>
            <person name="Qin N."/>
            <person name="Li Z."/>
            <person name="Yang G."/>
            <person name="Yang S."/>
            <person name="Bolund L."/>
            <person name="Kristiansen K."/>
            <person name="Zheng H."/>
            <person name="Li S."/>
            <person name="Zhang X."/>
            <person name="Yang H."/>
            <person name="Wang J."/>
            <person name="Sun R."/>
            <person name="Zhang B."/>
            <person name="Jiang S."/>
            <person name="Wang J."/>
            <person name="Du Y."/>
            <person name="Li S."/>
        </authorList>
    </citation>
    <scope>NUCLEOTIDE SEQUENCE [LARGE SCALE GENOMIC DNA]</scope>
    <source>
        <strain evidence="2">cv. 9930</strain>
    </source>
</reference>
<reference evidence="1 2" key="2">
    <citation type="journal article" date="2009" name="PLoS ONE">
        <title>An integrated genetic and cytogenetic map of the cucumber genome.</title>
        <authorList>
            <person name="Ren Y."/>
            <person name="Zhang Z."/>
            <person name="Liu J."/>
            <person name="Staub J.E."/>
            <person name="Han Y."/>
            <person name="Cheng Z."/>
            <person name="Li X."/>
            <person name="Lu J."/>
            <person name="Miao H."/>
            <person name="Kang H."/>
            <person name="Xie B."/>
            <person name="Gu X."/>
            <person name="Wang X."/>
            <person name="Du Y."/>
            <person name="Jin W."/>
            <person name="Huang S."/>
        </authorList>
    </citation>
    <scope>NUCLEOTIDE SEQUENCE [LARGE SCALE GENOMIC DNA]</scope>
    <source>
        <strain evidence="2">cv. 9930</strain>
    </source>
</reference>
<evidence type="ECO:0000313" key="1">
    <source>
        <dbReference type="EMBL" id="KGN53812.1"/>
    </source>
</evidence>
<keyword evidence="2" id="KW-1185">Reference proteome</keyword>
<organism evidence="1 2">
    <name type="scientific">Cucumis sativus</name>
    <name type="common">Cucumber</name>
    <dbReference type="NCBI Taxonomy" id="3659"/>
    <lineage>
        <taxon>Eukaryota</taxon>
        <taxon>Viridiplantae</taxon>
        <taxon>Streptophyta</taxon>
        <taxon>Embryophyta</taxon>
        <taxon>Tracheophyta</taxon>
        <taxon>Spermatophyta</taxon>
        <taxon>Magnoliopsida</taxon>
        <taxon>eudicotyledons</taxon>
        <taxon>Gunneridae</taxon>
        <taxon>Pentapetalae</taxon>
        <taxon>rosids</taxon>
        <taxon>fabids</taxon>
        <taxon>Cucurbitales</taxon>
        <taxon>Cucurbitaceae</taxon>
        <taxon>Benincaseae</taxon>
        <taxon>Cucumis</taxon>
    </lineage>
</organism>
<evidence type="ECO:0000313" key="2">
    <source>
        <dbReference type="Proteomes" id="UP000029981"/>
    </source>
</evidence>
<reference evidence="1 2" key="4">
    <citation type="journal article" date="2011" name="BMC Genomics">
        <title>RNA-Seq improves annotation of protein-coding genes in the cucumber genome.</title>
        <authorList>
            <person name="Li Z."/>
            <person name="Zhang Z."/>
            <person name="Yan P."/>
            <person name="Huang S."/>
            <person name="Fei Z."/>
            <person name="Lin K."/>
        </authorList>
    </citation>
    <scope>NUCLEOTIDE SEQUENCE [LARGE SCALE GENOMIC DNA]</scope>
    <source>
        <strain evidence="2">cv. 9930</strain>
    </source>
</reference>
<reference evidence="1 2" key="3">
    <citation type="journal article" date="2010" name="BMC Genomics">
        <title>Transcriptome sequencing and comparative analysis of cucumber flowers with different sex types.</title>
        <authorList>
            <person name="Guo S."/>
            <person name="Zheng Y."/>
            <person name="Joung J.G."/>
            <person name="Liu S."/>
            <person name="Zhang Z."/>
            <person name="Crasta O.R."/>
            <person name="Sobral B.W."/>
            <person name="Xu Y."/>
            <person name="Huang S."/>
            <person name="Fei Z."/>
        </authorList>
    </citation>
    <scope>NUCLEOTIDE SEQUENCE [LARGE SCALE GENOMIC DNA]</scope>
    <source>
        <strain evidence="2">cv. 9930</strain>
    </source>
</reference>